<keyword evidence="3 10" id="KW-0132">Cell division</keyword>
<dbReference type="Gene3D" id="3.40.1390.10">
    <property type="entry name" value="MurE/MurF, N-terminal domain"/>
    <property type="match status" value="1"/>
</dbReference>
<dbReference type="Pfam" id="PF08245">
    <property type="entry name" value="Mur_ligase_M"/>
    <property type="match status" value="1"/>
</dbReference>
<comment type="similarity">
    <text evidence="10">Belongs to the MurCDEF family. MurF subfamily.</text>
</comment>
<dbReference type="InterPro" id="IPR000713">
    <property type="entry name" value="Mur_ligase_N"/>
</dbReference>
<dbReference type="PANTHER" id="PTHR43024">
    <property type="entry name" value="UDP-N-ACETYLMURAMOYL-TRIPEPTIDE--D-ALANYL-D-ALANINE LIGASE"/>
    <property type="match status" value="1"/>
</dbReference>
<evidence type="ECO:0000256" key="11">
    <source>
        <dbReference type="RuleBase" id="RU004136"/>
    </source>
</evidence>
<keyword evidence="5 10" id="KW-0067">ATP-binding</keyword>
<keyword evidence="7 10" id="KW-0573">Peptidoglycan synthesis</keyword>
<comment type="function">
    <text evidence="10 11">Involved in cell wall formation. Catalyzes the final step in the synthesis of UDP-N-acetylmuramoyl-pentapeptide, the precursor of murein.</text>
</comment>
<evidence type="ECO:0000256" key="3">
    <source>
        <dbReference type="ARBA" id="ARBA00022618"/>
    </source>
</evidence>
<evidence type="ECO:0000256" key="9">
    <source>
        <dbReference type="ARBA" id="ARBA00023316"/>
    </source>
</evidence>
<evidence type="ECO:0000256" key="8">
    <source>
        <dbReference type="ARBA" id="ARBA00023306"/>
    </source>
</evidence>
<feature type="binding site" evidence="10">
    <location>
        <begin position="123"/>
        <end position="129"/>
    </location>
    <ligand>
        <name>ATP</name>
        <dbReference type="ChEBI" id="CHEBI:30616"/>
    </ligand>
</feature>
<dbReference type="SUPFAM" id="SSF53623">
    <property type="entry name" value="MurD-like peptide ligases, catalytic domain"/>
    <property type="match status" value="1"/>
</dbReference>
<evidence type="ECO:0000256" key="4">
    <source>
        <dbReference type="ARBA" id="ARBA00022741"/>
    </source>
</evidence>
<dbReference type="PANTHER" id="PTHR43024:SF1">
    <property type="entry name" value="UDP-N-ACETYLMURAMOYL-TRIPEPTIDE--D-ALANYL-D-ALANINE LIGASE"/>
    <property type="match status" value="1"/>
</dbReference>
<dbReference type="Pfam" id="PF02875">
    <property type="entry name" value="Mur_ligase_C"/>
    <property type="match status" value="1"/>
</dbReference>
<keyword evidence="17" id="KW-1185">Reference proteome</keyword>
<evidence type="ECO:0000313" key="16">
    <source>
        <dbReference type="EMBL" id="MEJ5944483.1"/>
    </source>
</evidence>
<feature type="domain" description="Mur ligase C-terminal" evidence="14">
    <location>
        <begin position="345"/>
        <end position="475"/>
    </location>
</feature>
<dbReference type="GO" id="GO:0047480">
    <property type="term" value="F:UDP-N-acetylmuramoyl-tripeptide-D-alanyl-D-alanine ligase activity"/>
    <property type="evidence" value="ECO:0007669"/>
    <property type="project" value="UniProtKB-EC"/>
</dbReference>
<dbReference type="Proteomes" id="UP001387100">
    <property type="component" value="Unassembled WGS sequence"/>
</dbReference>
<dbReference type="RefSeq" id="WP_339573861.1">
    <property type="nucleotide sequence ID" value="NZ_JBBIAA010000002.1"/>
</dbReference>
<keyword evidence="8 10" id="KW-0131">Cell cycle</keyword>
<evidence type="ECO:0000256" key="6">
    <source>
        <dbReference type="ARBA" id="ARBA00022960"/>
    </source>
</evidence>
<evidence type="ECO:0000256" key="7">
    <source>
        <dbReference type="ARBA" id="ARBA00022984"/>
    </source>
</evidence>
<sequence>MIPLAPARLAEVVGGALRVPAGAAADDLPVVDAPAATDSRAVVPGGLYVARVGEHADGHDFVPAAAAAGAAASLVARPVLAEDGGPVGVQVVVDDVQAAFEALARHHVDALRARGALVVGVTGSAGKTTTKDLLAVLLAEVGPTTATPMSYNGEVGLPLTVLAADEGTRCLVLEMGARGAGHIAALCRVAPPDVAVVLNVGSAHVGEFGSVDAVEAAKGELPEAVGPGGVVVLNADDERVARMAGRTSGTVLPVRAAGSGAGAVVWAQDVDLDAGGRASFRLRSRLSPSAADEGDVPEARVTLRLVGEHHVANAVAAAAVALHAGVPLGRVAEVLSTAGPASRYRMEVTERADGVTVVNDAYNANPESVRAALKALVAMRRGPDGRERRTWAVLGEMLELGATSTDEHDLVGRLAVRLNVSRLVAVGPGARAVHSGAQHEGSWGQEAAHVADAAAALALLRAELLPGDVVLVKSSNAAGLRALGEQLVADAPPAGEPDGEPDGASHGVRGAAAC</sequence>
<dbReference type="InterPro" id="IPR005863">
    <property type="entry name" value="UDP-N-AcMur_synth"/>
</dbReference>
<gene>
    <name evidence="10 16" type="primary">murF</name>
    <name evidence="16" type="ORF">WDZ17_04145</name>
</gene>
<dbReference type="InterPro" id="IPR013221">
    <property type="entry name" value="Mur_ligase_cen"/>
</dbReference>
<comment type="catalytic activity">
    <reaction evidence="10 11">
        <text>D-alanyl-D-alanine + UDP-N-acetyl-alpha-D-muramoyl-L-alanyl-gamma-D-glutamyl-meso-2,6-diaminopimelate + ATP = UDP-N-acetyl-alpha-D-muramoyl-L-alanyl-gamma-D-glutamyl-meso-2,6-diaminopimeloyl-D-alanyl-D-alanine + ADP + phosphate + H(+)</text>
        <dbReference type="Rhea" id="RHEA:28374"/>
        <dbReference type="ChEBI" id="CHEBI:15378"/>
        <dbReference type="ChEBI" id="CHEBI:30616"/>
        <dbReference type="ChEBI" id="CHEBI:43474"/>
        <dbReference type="ChEBI" id="CHEBI:57822"/>
        <dbReference type="ChEBI" id="CHEBI:61386"/>
        <dbReference type="ChEBI" id="CHEBI:83905"/>
        <dbReference type="ChEBI" id="CHEBI:456216"/>
        <dbReference type="EC" id="6.3.2.10"/>
    </reaction>
</comment>
<comment type="subcellular location">
    <subcellularLocation>
        <location evidence="10 11">Cytoplasm</location>
    </subcellularLocation>
</comment>
<dbReference type="HAMAP" id="MF_02019">
    <property type="entry name" value="MurF"/>
    <property type="match status" value="1"/>
</dbReference>
<feature type="domain" description="Mur ligase N-terminal catalytic" evidence="13">
    <location>
        <begin position="37"/>
        <end position="91"/>
    </location>
</feature>
<evidence type="ECO:0000256" key="10">
    <source>
        <dbReference type="HAMAP-Rule" id="MF_02019"/>
    </source>
</evidence>
<reference evidence="16 17" key="1">
    <citation type="journal article" date="2017" name="Int. J. Syst. Evol. Microbiol.">
        <title>Pseudokineococcus basanitobsidens sp. nov., isolated from volcanic rock.</title>
        <authorList>
            <person name="Lee D.W."/>
            <person name="Park M.Y."/>
            <person name="Kim J.J."/>
            <person name="Kim B.S."/>
        </authorList>
    </citation>
    <scope>NUCLEOTIDE SEQUENCE [LARGE SCALE GENOMIC DNA]</scope>
    <source>
        <strain evidence="16 17">DSM 103726</strain>
    </source>
</reference>
<accession>A0ABU8RHG9</accession>
<dbReference type="Pfam" id="PF01225">
    <property type="entry name" value="Mur_ligase"/>
    <property type="match status" value="1"/>
</dbReference>
<evidence type="ECO:0000256" key="2">
    <source>
        <dbReference type="ARBA" id="ARBA00022598"/>
    </source>
</evidence>
<dbReference type="SUPFAM" id="SSF53244">
    <property type="entry name" value="MurD-like peptide ligases, peptide-binding domain"/>
    <property type="match status" value="1"/>
</dbReference>
<keyword evidence="6 10" id="KW-0133">Cell shape</keyword>
<evidence type="ECO:0000259" key="13">
    <source>
        <dbReference type="Pfam" id="PF01225"/>
    </source>
</evidence>
<evidence type="ECO:0000256" key="1">
    <source>
        <dbReference type="ARBA" id="ARBA00022490"/>
    </source>
</evidence>
<dbReference type="EC" id="6.3.2.10" evidence="10 11"/>
<dbReference type="InterPro" id="IPR036565">
    <property type="entry name" value="Mur-like_cat_sf"/>
</dbReference>
<dbReference type="InterPro" id="IPR035911">
    <property type="entry name" value="MurE/MurF_N"/>
</dbReference>
<dbReference type="Gene3D" id="3.90.190.20">
    <property type="entry name" value="Mur ligase, C-terminal domain"/>
    <property type="match status" value="1"/>
</dbReference>
<proteinExistence type="inferred from homology"/>
<dbReference type="InterPro" id="IPR051046">
    <property type="entry name" value="MurCDEF_CellWall_CoF430Synth"/>
</dbReference>
<dbReference type="EMBL" id="JBBIAA010000002">
    <property type="protein sequence ID" value="MEJ5944483.1"/>
    <property type="molecule type" value="Genomic_DNA"/>
</dbReference>
<dbReference type="InterPro" id="IPR036615">
    <property type="entry name" value="Mur_ligase_C_dom_sf"/>
</dbReference>
<keyword evidence="2 10" id="KW-0436">Ligase</keyword>
<feature type="region of interest" description="Disordered" evidence="12">
    <location>
        <begin position="490"/>
        <end position="514"/>
    </location>
</feature>
<name>A0ABU8RHG9_9ACTN</name>
<evidence type="ECO:0000256" key="5">
    <source>
        <dbReference type="ARBA" id="ARBA00022840"/>
    </source>
</evidence>
<dbReference type="NCBIfam" id="TIGR01143">
    <property type="entry name" value="murF"/>
    <property type="match status" value="1"/>
</dbReference>
<dbReference type="InterPro" id="IPR004101">
    <property type="entry name" value="Mur_ligase_C"/>
</dbReference>
<keyword evidence="1 10" id="KW-0963">Cytoplasm</keyword>
<dbReference type="Gene3D" id="3.40.1190.10">
    <property type="entry name" value="Mur-like, catalytic domain"/>
    <property type="match status" value="1"/>
</dbReference>
<evidence type="ECO:0000259" key="14">
    <source>
        <dbReference type="Pfam" id="PF02875"/>
    </source>
</evidence>
<protein>
    <recommendedName>
        <fullName evidence="10 11">UDP-N-acetylmuramoyl-tripeptide--D-alanyl-D-alanine ligase</fullName>
        <ecNumber evidence="10 11">6.3.2.10</ecNumber>
    </recommendedName>
    <alternativeName>
        <fullName evidence="10">D-alanyl-D-alanine-adding enzyme</fullName>
    </alternativeName>
</protein>
<organism evidence="16 17">
    <name type="scientific">Pseudokineococcus basanitobsidens</name>
    <dbReference type="NCBI Taxonomy" id="1926649"/>
    <lineage>
        <taxon>Bacteria</taxon>
        <taxon>Bacillati</taxon>
        <taxon>Actinomycetota</taxon>
        <taxon>Actinomycetes</taxon>
        <taxon>Kineosporiales</taxon>
        <taxon>Kineosporiaceae</taxon>
        <taxon>Pseudokineococcus</taxon>
    </lineage>
</organism>
<evidence type="ECO:0000259" key="15">
    <source>
        <dbReference type="Pfam" id="PF08245"/>
    </source>
</evidence>
<keyword evidence="9 10" id="KW-0961">Cell wall biogenesis/degradation</keyword>
<comment type="pathway">
    <text evidence="10 11">Cell wall biogenesis; peptidoglycan biosynthesis.</text>
</comment>
<dbReference type="SUPFAM" id="SSF63418">
    <property type="entry name" value="MurE/MurF N-terminal domain"/>
    <property type="match status" value="1"/>
</dbReference>
<comment type="caution">
    <text evidence="16">The sequence shown here is derived from an EMBL/GenBank/DDBJ whole genome shotgun (WGS) entry which is preliminary data.</text>
</comment>
<feature type="domain" description="Mur ligase central" evidence="15">
    <location>
        <begin position="121"/>
        <end position="321"/>
    </location>
</feature>
<evidence type="ECO:0000313" key="17">
    <source>
        <dbReference type="Proteomes" id="UP001387100"/>
    </source>
</evidence>
<keyword evidence="4 10" id="KW-0547">Nucleotide-binding</keyword>
<evidence type="ECO:0000256" key="12">
    <source>
        <dbReference type="SAM" id="MobiDB-lite"/>
    </source>
</evidence>